<protein>
    <submittedName>
        <fullName evidence="5">Flp pilus assembly protein TadD</fullName>
    </submittedName>
</protein>
<dbReference type="PANTHER" id="PTHR44227">
    <property type="match status" value="1"/>
</dbReference>
<evidence type="ECO:0000256" key="4">
    <source>
        <dbReference type="SAM" id="SignalP"/>
    </source>
</evidence>
<dbReference type="PANTHER" id="PTHR44227:SF3">
    <property type="entry name" value="PROTEIN O-MANNOSYL-TRANSFERASE TMTC4"/>
    <property type="match status" value="1"/>
</dbReference>
<name>A0A2T5ITT7_9GAMM</name>
<dbReference type="AlphaFoldDB" id="A0A2T5ITT7"/>
<dbReference type="SUPFAM" id="SSF48452">
    <property type="entry name" value="TPR-like"/>
    <property type="match status" value="2"/>
</dbReference>
<proteinExistence type="predicted"/>
<keyword evidence="1" id="KW-0677">Repeat</keyword>
<evidence type="ECO:0000256" key="2">
    <source>
        <dbReference type="ARBA" id="ARBA00022803"/>
    </source>
</evidence>
<feature type="repeat" description="TPR" evidence="3">
    <location>
        <begin position="104"/>
        <end position="137"/>
    </location>
</feature>
<feature type="signal peptide" evidence="4">
    <location>
        <begin position="1"/>
        <end position="21"/>
    </location>
</feature>
<reference evidence="5 6" key="1">
    <citation type="submission" date="2018-04" db="EMBL/GenBank/DDBJ databases">
        <title>Genomic Encyclopedia of Archaeal and Bacterial Type Strains, Phase II (KMG-II): from individual species to whole genera.</title>
        <authorList>
            <person name="Goeker M."/>
        </authorList>
    </citation>
    <scope>NUCLEOTIDE SEQUENCE [LARGE SCALE GENOMIC DNA]</scope>
    <source>
        <strain evidence="5 6">DSM 5822</strain>
    </source>
</reference>
<comment type="caution">
    <text evidence="5">The sequence shown here is derived from an EMBL/GenBank/DDBJ whole genome shotgun (WGS) entry which is preliminary data.</text>
</comment>
<dbReference type="Pfam" id="PF13432">
    <property type="entry name" value="TPR_16"/>
    <property type="match status" value="2"/>
</dbReference>
<dbReference type="InterPro" id="IPR019734">
    <property type="entry name" value="TPR_rpt"/>
</dbReference>
<evidence type="ECO:0000313" key="6">
    <source>
        <dbReference type="Proteomes" id="UP000244223"/>
    </source>
</evidence>
<evidence type="ECO:0000256" key="3">
    <source>
        <dbReference type="PROSITE-ProRule" id="PRU00339"/>
    </source>
</evidence>
<dbReference type="InterPro" id="IPR052346">
    <property type="entry name" value="O-mannosyl-transferase_TMTC"/>
</dbReference>
<evidence type="ECO:0000313" key="5">
    <source>
        <dbReference type="EMBL" id="PTQ87221.1"/>
    </source>
</evidence>
<sequence>MPSLFSRYAVLVGFLSLPCLSAATVTPTRSPQFSADSLYHLLLAEIALQRGQTQFALNEYYQQSKSTQDNGVIERAMQIANYLQNSEIGLPLAEQWVSSDNKSAKAYYQLAYHALKKQKYEQAMKAIDQLLILEPEAQLETLFLTAYPAQVSARKELLTALTQLEKTFPDNANLLFAHGLLEGENGNYALALNYLEQAYAKKKSIPIVLLEARLLTLNKQEKKALQVLAEALTLYPTSQQLNLHYIRALIANRDYLSAETKLANLLVSMPDNTEILLMHALLAYDNKHDDAASDSLNKLIGLESNQDEAYYYLAQIAKRKKQISAAENYLSHINEGDRFLTAQVELATLRIHDNRLNQARQQFAEARQHHPDLANTLYALEAEVLNDNKQTELAYALLADAINKFPQDNLLLFSRALMAERLNNLVQFETDMQELLRRDPQNPSYMNAYGYTLADKTNRLAEAEPYLRQAIKLKPNDPAIIDSVGWLLYKQGRLFEALSYIRKAFQASADEEIGLHLAEILWVSGYKAEAQQVWQKLLQKKPNSEPVLKHRAQWEK</sequence>
<keyword evidence="6" id="KW-1185">Reference proteome</keyword>
<dbReference type="PROSITE" id="PS50005">
    <property type="entry name" value="TPR"/>
    <property type="match status" value="1"/>
</dbReference>
<feature type="chain" id="PRO_5031026584" evidence="4">
    <location>
        <begin position="22"/>
        <end position="556"/>
    </location>
</feature>
<dbReference type="SMART" id="SM00028">
    <property type="entry name" value="TPR"/>
    <property type="match status" value="6"/>
</dbReference>
<keyword evidence="2 3" id="KW-0802">TPR repeat</keyword>
<gene>
    <name evidence="5" type="ORF">C8N29_12027</name>
</gene>
<dbReference type="InterPro" id="IPR011990">
    <property type="entry name" value="TPR-like_helical_dom_sf"/>
</dbReference>
<organism evidence="5 6">
    <name type="scientific">Agitococcus lubricus</name>
    <dbReference type="NCBI Taxonomy" id="1077255"/>
    <lineage>
        <taxon>Bacteria</taxon>
        <taxon>Pseudomonadati</taxon>
        <taxon>Pseudomonadota</taxon>
        <taxon>Gammaproteobacteria</taxon>
        <taxon>Moraxellales</taxon>
        <taxon>Moraxellaceae</taxon>
        <taxon>Agitococcus</taxon>
    </lineage>
</organism>
<dbReference type="OrthoDB" id="2080803at2"/>
<dbReference type="RefSeq" id="WP_107866828.1">
    <property type="nucleotide sequence ID" value="NZ_QAON01000020.1"/>
</dbReference>
<keyword evidence="4" id="KW-0732">Signal</keyword>
<dbReference type="Proteomes" id="UP000244223">
    <property type="component" value="Unassembled WGS sequence"/>
</dbReference>
<evidence type="ECO:0000256" key="1">
    <source>
        <dbReference type="ARBA" id="ARBA00022737"/>
    </source>
</evidence>
<dbReference type="Gene3D" id="1.25.40.10">
    <property type="entry name" value="Tetratricopeptide repeat domain"/>
    <property type="match status" value="3"/>
</dbReference>
<dbReference type="EMBL" id="QAON01000020">
    <property type="protein sequence ID" value="PTQ87221.1"/>
    <property type="molecule type" value="Genomic_DNA"/>
</dbReference>
<accession>A0A2T5ITT7</accession>